<evidence type="ECO:0000259" key="2">
    <source>
        <dbReference type="Pfam" id="PF00817"/>
    </source>
</evidence>
<dbReference type="InterPro" id="IPR050356">
    <property type="entry name" value="SulA_CellDiv_inhibitor"/>
</dbReference>
<reference evidence="3 4" key="1">
    <citation type="journal article" date="2012" name="J. Bacteriol.">
        <title>Genome Sequence of Gallaecimonas xiamenensis Type Strain 3-C-1.</title>
        <authorList>
            <person name="Lai Q."/>
            <person name="Wang L."/>
            <person name="Wang W."/>
            <person name="Shao Z."/>
        </authorList>
    </citation>
    <scope>NUCLEOTIDE SEQUENCE [LARGE SCALE GENOMIC DNA]</scope>
    <source>
        <strain evidence="3 4">3-C-1</strain>
    </source>
</reference>
<keyword evidence="4" id="KW-1185">Reference proteome</keyword>
<dbReference type="PANTHER" id="PTHR35369:SF2">
    <property type="entry name" value="BLR3025 PROTEIN"/>
    <property type="match status" value="1"/>
</dbReference>
<dbReference type="Pfam" id="PF00817">
    <property type="entry name" value="IMS"/>
    <property type="match status" value="1"/>
</dbReference>
<evidence type="ECO:0000313" key="4">
    <source>
        <dbReference type="Proteomes" id="UP000006755"/>
    </source>
</evidence>
<dbReference type="STRING" id="745411.B3C1_17082"/>
<dbReference type="EMBL" id="AMRI01000031">
    <property type="protein sequence ID" value="EKE68432.1"/>
    <property type="molecule type" value="Genomic_DNA"/>
</dbReference>
<keyword evidence="1" id="KW-0227">DNA damage</keyword>
<dbReference type="PANTHER" id="PTHR35369">
    <property type="entry name" value="BLR3025 PROTEIN-RELATED"/>
    <property type="match status" value="1"/>
</dbReference>
<comment type="caution">
    <text evidence="3">The sequence shown here is derived from an EMBL/GenBank/DDBJ whole genome shotgun (WGS) entry which is preliminary data.</text>
</comment>
<gene>
    <name evidence="3" type="ORF">B3C1_17082</name>
</gene>
<sequence length="458" mass="50902">MRWLYLHFPDLALELGSTGLDAMQPQACLDKEGLICSLNEGAATAGIQPGMGLNTALALCPQLQQISVSPLQLHQGLQALAQAAYDLAGPLSLAPPKGLLIELSSMQRLYGSDQALLACLHDNYHKLGHRLCSGIADTPLAARLLAEADIGPLPLDKSWELIRSLPVSHLGLPINLNARLQRAGLRQLGQLLDLPRMELGKRYGATLLSVLGRLEGSLKEARQLYHPPEGFERQLIFNHEVSQAQALLFPLSAQLQALALFLEKRQLACSQLQLTLYFRAQEPLVLTLRGAEPLWRHPDWRSIAQLQLDKLRLDAPAVAIALQAQQFSPRAPGNAALFENQRVNEPLLGRLITRLGEQAVQGICLNENHCPEEAFLWVRPGENCAVKPQRALRPLWLLPSPEPLDDAPDIIRGPERLASGWWQNSISRDYFIAHHPQGGLCWTFKDKEERWYLHGWFG</sequence>
<dbReference type="InterPro" id="IPR043502">
    <property type="entry name" value="DNA/RNA_pol_sf"/>
</dbReference>
<dbReference type="CDD" id="cd03468">
    <property type="entry name" value="PolY_like"/>
    <property type="match status" value="1"/>
</dbReference>
<dbReference type="Proteomes" id="UP000006755">
    <property type="component" value="Unassembled WGS sequence"/>
</dbReference>
<name>K2J0T7_9GAMM</name>
<dbReference type="GO" id="GO:0006281">
    <property type="term" value="P:DNA repair"/>
    <property type="evidence" value="ECO:0007669"/>
    <property type="project" value="InterPro"/>
</dbReference>
<protein>
    <recommendedName>
        <fullName evidence="2">UmuC domain-containing protein</fullName>
    </recommendedName>
</protein>
<evidence type="ECO:0000256" key="1">
    <source>
        <dbReference type="ARBA" id="ARBA00022763"/>
    </source>
</evidence>
<dbReference type="InterPro" id="IPR001126">
    <property type="entry name" value="UmuC"/>
</dbReference>
<organism evidence="3 4">
    <name type="scientific">Gallaecimonas xiamenensis 3-C-1</name>
    <dbReference type="NCBI Taxonomy" id="745411"/>
    <lineage>
        <taxon>Bacteria</taxon>
        <taxon>Pseudomonadati</taxon>
        <taxon>Pseudomonadota</taxon>
        <taxon>Gammaproteobacteria</taxon>
        <taxon>Enterobacterales</taxon>
        <taxon>Gallaecimonadaceae</taxon>
        <taxon>Gallaecimonas</taxon>
    </lineage>
</organism>
<dbReference type="OrthoDB" id="5298951at2"/>
<accession>K2J0T7</accession>
<feature type="domain" description="UmuC" evidence="2">
    <location>
        <begin position="24"/>
        <end position="146"/>
    </location>
</feature>
<dbReference type="SUPFAM" id="SSF56672">
    <property type="entry name" value="DNA/RNA polymerases"/>
    <property type="match status" value="1"/>
</dbReference>
<dbReference type="RefSeq" id="WP_008486362.1">
    <property type="nucleotide sequence ID" value="NZ_AMRI01000031.1"/>
</dbReference>
<dbReference type="AlphaFoldDB" id="K2J0T7"/>
<dbReference type="eggNOG" id="COG0389">
    <property type="taxonomic scope" value="Bacteria"/>
</dbReference>
<evidence type="ECO:0000313" key="3">
    <source>
        <dbReference type="EMBL" id="EKE68432.1"/>
    </source>
</evidence>
<proteinExistence type="predicted"/>